<protein>
    <submittedName>
        <fullName evidence="3">Pyridoxamine 5'-phosphate oxidase</fullName>
    </submittedName>
</protein>
<organism evidence="3 4">
    <name type="scientific">Natrinema hispanicum</name>
    <dbReference type="NCBI Taxonomy" id="392421"/>
    <lineage>
        <taxon>Archaea</taxon>
        <taxon>Methanobacteriati</taxon>
        <taxon>Methanobacteriota</taxon>
        <taxon>Stenosarchaea group</taxon>
        <taxon>Halobacteria</taxon>
        <taxon>Halobacteriales</taxon>
        <taxon>Natrialbaceae</taxon>
        <taxon>Natrinema</taxon>
    </lineage>
</organism>
<accession>A0A482YAK6</accession>
<gene>
    <name evidence="3" type="ORF">BDK88_0625</name>
</gene>
<sequence>MTGYYIDSLGIRASDASRIDSRDERVAAAVTDVGFVGPARNEADYFPGRLASRGSGQSGLTLFSVTVDDPTVSTVPPEAERLLEREPLMAHLGTCVEGRPHVAPVWYRYADGVVEIVTTGRKLANIRQNPRVSLSIQHDEAGQARWMVSLLGTATVIDDEAETAAARRRINEKYGAGPDAYAENTLVRIEIGSATYRTYDDEIE</sequence>
<dbReference type="Gene3D" id="2.30.110.10">
    <property type="entry name" value="Electron Transport, Fmn-binding Protein, Chain A"/>
    <property type="match status" value="1"/>
</dbReference>
<dbReference type="InterPro" id="IPR012349">
    <property type="entry name" value="Split_barrel_FMN-bd"/>
</dbReference>
<feature type="domain" description="Pyridoxamine 5'-phosphate oxidase N-terminal" evidence="2">
    <location>
        <begin position="77"/>
        <end position="177"/>
    </location>
</feature>
<dbReference type="Pfam" id="PF01243">
    <property type="entry name" value="PNPOx_N"/>
    <property type="match status" value="1"/>
</dbReference>
<evidence type="ECO:0000313" key="3">
    <source>
        <dbReference type="EMBL" id="RZV11744.1"/>
    </source>
</evidence>
<dbReference type="GO" id="GO:0070967">
    <property type="term" value="F:coenzyme F420 binding"/>
    <property type="evidence" value="ECO:0007669"/>
    <property type="project" value="TreeGrafter"/>
</dbReference>
<dbReference type="GO" id="GO:0016627">
    <property type="term" value="F:oxidoreductase activity, acting on the CH-CH group of donors"/>
    <property type="evidence" value="ECO:0007669"/>
    <property type="project" value="TreeGrafter"/>
</dbReference>
<dbReference type="InterPro" id="IPR052019">
    <property type="entry name" value="F420H2_bilvrd_red/Heme_oxyg"/>
</dbReference>
<dbReference type="GO" id="GO:0005829">
    <property type="term" value="C:cytosol"/>
    <property type="evidence" value="ECO:0007669"/>
    <property type="project" value="TreeGrafter"/>
</dbReference>
<evidence type="ECO:0000313" key="4">
    <source>
        <dbReference type="Proteomes" id="UP000291097"/>
    </source>
</evidence>
<name>A0A482YAK6_9EURY</name>
<dbReference type="Proteomes" id="UP000291097">
    <property type="component" value="Unassembled WGS sequence"/>
</dbReference>
<evidence type="ECO:0000259" key="2">
    <source>
        <dbReference type="Pfam" id="PF01243"/>
    </source>
</evidence>
<reference evidence="3 4" key="1">
    <citation type="submission" date="2019-02" db="EMBL/GenBank/DDBJ databases">
        <title>Genomic Encyclopedia of Archaeal and Bacterial Type Strains, Phase II (KMG-II): from individual species to whole genera.</title>
        <authorList>
            <person name="Goeker M."/>
        </authorList>
    </citation>
    <scope>NUCLEOTIDE SEQUENCE [LARGE SCALE GENOMIC DNA]</scope>
    <source>
        <strain evidence="3 4">DSM 18328</strain>
    </source>
</reference>
<dbReference type="InterPro" id="IPR011576">
    <property type="entry name" value="Pyridox_Oxase_N"/>
</dbReference>
<proteinExistence type="predicted"/>
<evidence type="ECO:0000256" key="1">
    <source>
        <dbReference type="ARBA" id="ARBA00023002"/>
    </source>
</evidence>
<dbReference type="EMBL" id="SHMP01000003">
    <property type="protein sequence ID" value="RZV11744.1"/>
    <property type="molecule type" value="Genomic_DNA"/>
</dbReference>
<dbReference type="PANTHER" id="PTHR35176:SF6">
    <property type="entry name" value="HEME OXYGENASE HI_0854-RELATED"/>
    <property type="match status" value="1"/>
</dbReference>
<dbReference type="SUPFAM" id="SSF50475">
    <property type="entry name" value="FMN-binding split barrel"/>
    <property type="match status" value="1"/>
</dbReference>
<comment type="caution">
    <text evidence="3">The sequence shown here is derived from an EMBL/GenBank/DDBJ whole genome shotgun (WGS) entry which is preliminary data.</text>
</comment>
<dbReference type="PANTHER" id="PTHR35176">
    <property type="entry name" value="HEME OXYGENASE HI_0854-RELATED"/>
    <property type="match status" value="1"/>
</dbReference>
<dbReference type="AlphaFoldDB" id="A0A482YAK6"/>
<keyword evidence="1" id="KW-0560">Oxidoreductase</keyword>